<evidence type="ECO:0000313" key="2">
    <source>
        <dbReference type="EMBL" id="CAB4674870.1"/>
    </source>
</evidence>
<dbReference type="GO" id="GO:0005886">
    <property type="term" value="C:plasma membrane"/>
    <property type="evidence" value="ECO:0007669"/>
    <property type="project" value="TreeGrafter"/>
</dbReference>
<protein>
    <submittedName>
        <fullName evidence="2">Unannotated protein</fullName>
    </submittedName>
</protein>
<dbReference type="InterPro" id="IPR052712">
    <property type="entry name" value="Acid_resist_chaperone_HdeD"/>
</dbReference>
<dbReference type="PANTHER" id="PTHR34989:SF1">
    <property type="entry name" value="PROTEIN HDED"/>
    <property type="match status" value="1"/>
</dbReference>
<dbReference type="InterPro" id="IPR005325">
    <property type="entry name" value="DUF308_memb"/>
</dbReference>
<dbReference type="Pfam" id="PF03729">
    <property type="entry name" value="DUF308"/>
    <property type="match status" value="2"/>
</dbReference>
<dbReference type="EMBL" id="CAEZWW010000089">
    <property type="protein sequence ID" value="CAB4674870.1"/>
    <property type="molecule type" value="Genomic_DNA"/>
</dbReference>
<name>A0A6J6MKW3_9ZZZZ</name>
<proteinExistence type="predicted"/>
<organism evidence="2">
    <name type="scientific">freshwater metagenome</name>
    <dbReference type="NCBI Taxonomy" id="449393"/>
    <lineage>
        <taxon>unclassified sequences</taxon>
        <taxon>metagenomes</taxon>
        <taxon>ecological metagenomes</taxon>
    </lineage>
</organism>
<keyword evidence="1" id="KW-0812">Transmembrane</keyword>
<feature type="transmembrane region" description="Helical" evidence="1">
    <location>
        <begin position="25"/>
        <end position="44"/>
    </location>
</feature>
<gene>
    <name evidence="2" type="ORF">UFOPK2310_00833</name>
</gene>
<feature type="transmembrane region" description="Helical" evidence="1">
    <location>
        <begin position="82"/>
        <end position="100"/>
    </location>
</feature>
<feature type="transmembrane region" description="Helical" evidence="1">
    <location>
        <begin position="140"/>
        <end position="159"/>
    </location>
</feature>
<dbReference type="AlphaFoldDB" id="A0A6J6MKW3"/>
<sequence>MSTMNSGQSVDEVEANALGQIGRNWWVLLFLGIISLGVGVIALVWPGATIVVVAILLAIWLLISGIFQVVRAFAHGLSGGMRALLIITGIISIILGLFMFRSAFQAVEILAIFIGIAFLFRGFGALFVGAEEKEGRGWNIFGGIVMLIGGVVILVWPGISLVTLAWITGIWLIIIGIFEIISAFSLKSAVKKAMK</sequence>
<keyword evidence="1" id="KW-0472">Membrane</keyword>
<accession>A0A6J6MKW3</accession>
<keyword evidence="1" id="KW-1133">Transmembrane helix</keyword>
<dbReference type="PANTHER" id="PTHR34989">
    <property type="entry name" value="PROTEIN HDED"/>
    <property type="match status" value="1"/>
</dbReference>
<feature type="transmembrane region" description="Helical" evidence="1">
    <location>
        <begin position="50"/>
        <end position="70"/>
    </location>
</feature>
<feature type="transmembrane region" description="Helical" evidence="1">
    <location>
        <begin position="165"/>
        <end position="186"/>
    </location>
</feature>
<evidence type="ECO:0000256" key="1">
    <source>
        <dbReference type="SAM" id="Phobius"/>
    </source>
</evidence>
<feature type="transmembrane region" description="Helical" evidence="1">
    <location>
        <begin position="106"/>
        <end position="128"/>
    </location>
</feature>
<reference evidence="2" key="1">
    <citation type="submission" date="2020-05" db="EMBL/GenBank/DDBJ databases">
        <authorList>
            <person name="Chiriac C."/>
            <person name="Salcher M."/>
            <person name="Ghai R."/>
            <person name="Kavagutti S V."/>
        </authorList>
    </citation>
    <scope>NUCLEOTIDE SEQUENCE</scope>
</reference>